<evidence type="ECO:0000256" key="1">
    <source>
        <dbReference type="ARBA" id="ARBA00004167"/>
    </source>
</evidence>
<keyword evidence="6" id="KW-0732">Signal</keyword>
<sequence length="259" mass="26858">MCIFVAKMRSLQSLRACLAVMAWGLFLPPAPASAETASIAPAAPAKSAEERAQAQADRVFTWIKFQNEAPVKKPAAAAASPTPPAAKPVSKAVTAANAPPKPASLTAKSAERDTRDQETMALGHAPVAASAAALRVAAVDAIPTPTATPAPESTSAPAQALAAVATATAAAPEVEAPQLRLIHRVEPEFPARMARDFSGGSVVLRFVVQADGSVQQAESVRATHAKLATAAITAVSQWRFAPIPRPREGRVEIGFRPEE</sequence>
<dbReference type="InterPro" id="IPR037682">
    <property type="entry name" value="TonB_C"/>
</dbReference>
<dbReference type="RefSeq" id="WP_273596443.1">
    <property type="nucleotide sequence ID" value="NZ_JAQQXS010000007.1"/>
</dbReference>
<feature type="chain" id="PRO_5046079069" evidence="6">
    <location>
        <begin position="35"/>
        <end position="259"/>
    </location>
</feature>
<keyword evidence="9" id="KW-1185">Reference proteome</keyword>
<feature type="region of interest" description="Disordered" evidence="5">
    <location>
        <begin position="74"/>
        <end position="114"/>
    </location>
</feature>
<organism evidence="8 9">
    <name type="scientific">Roseateles koreensis</name>
    <dbReference type="NCBI Taxonomy" id="2987526"/>
    <lineage>
        <taxon>Bacteria</taxon>
        <taxon>Pseudomonadati</taxon>
        <taxon>Pseudomonadota</taxon>
        <taxon>Betaproteobacteria</taxon>
        <taxon>Burkholderiales</taxon>
        <taxon>Sphaerotilaceae</taxon>
        <taxon>Roseateles</taxon>
    </lineage>
</organism>
<evidence type="ECO:0000259" key="7">
    <source>
        <dbReference type="PROSITE" id="PS52015"/>
    </source>
</evidence>
<reference evidence="8 9" key="1">
    <citation type="submission" date="2022-10" db="EMBL/GenBank/DDBJ databases">
        <title>paucibacter sp. hw8 Genome sequencing.</title>
        <authorList>
            <person name="Park S."/>
        </authorList>
    </citation>
    <scope>NUCLEOTIDE SEQUENCE [LARGE SCALE GENOMIC DNA]</scope>
    <source>
        <strain evidence="9">hw8</strain>
    </source>
</reference>
<evidence type="ECO:0000256" key="6">
    <source>
        <dbReference type="SAM" id="SignalP"/>
    </source>
</evidence>
<protein>
    <submittedName>
        <fullName evidence="8">TonB family protein</fullName>
    </submittedName>
</protein>
<comment type="subcellular location">
    <subcellularLocation>
        <location evidence="1">Membrane</location>
        <topology evidence="1">Single-pass membrane protein</topology>
    </subcellularLocation>
</comment>
<dbReference type="EMBL" id="JAQQXS010000007">
    <property type="protein sequence ID" value="MDC8785322.1"/>
    <property type="molecule type" value="Genomic_DNA"/>
</dbReference>
<evidence type="ECO:0000313" key="9">
    <source>
        <dbReference type="Proteomes" id="UP001219862"/>
    </source>
</evidence>
<dbReference type="NCBIfam" id="TIGR01352">
    <property type="entry name" value="tonB_Cterm"/>
    <property type="match status" value="1"/>
</dbReference>
<name>A0ABT5KR45_9BURK</name>
<gene>
    <name evidence="8" type="ORF">PRZ01_08985</name>
</gene>
<dbReference type="Pfam" id="PF03544">
    <property type="entry name" value="TonB_C"/>
    <property type="match status" value="1"/>
</dbReference>
<proteinExistence type="predicted"/>
<accession>A0ABT5KR45</accession>
<keyword evidence="3" id="KW-1133">Transmembrane helix</keyword>
<keyword evidence="2" id="KW-0812">Transmembrane</keyword>
<dbReference type="Proteomes" id="UP001219862">
    <property type="component" value="Unassembled WGS sequence"/>
</dbReference>
<evidence type="ECO:0000256" key="5">
    <source>
        <dbReference type="SAM" id="MobiDB-lite"/>
    </source>
</evidence>
<evidence type="ECO:0000256" key="4">
    <source>
        <dbReference type="ARBA" id="ARBA00023136"/>
    </source>
</evidence>
<dbReference type="PROSITE" id="PS52015">
    <property type="entry name" value="TONB_CTD"/>
    <property type="match status" value="1"/>
</dbReference>
<dbReference type="SUPFAM" id="SSF74653">
    <property type="entry name" value="TolA/TonB C-terminal domain"/>
    <property type="match status" value="1"/>
</dbReference>
<feature type="compositionally biased region" description="Low complexity" evidence="5">
    <location>
        <begin position="87"/>
        <end position="96"/>
    </location>
</feature>
<feature type="domain" description="TonB C-terminal" evidence="7">
    <location>
        <begin position="174"/>
        <end position="259"/>
    </location>
</feature>
<dbReference type="Gene3D" id="3.30.2420.10">
    <property type="entry name" value="TonB"/>
    <property type="match status" value="1"/>
</dbReference>
<feature type="signal peptide" evidence="6">
    <location>
        <begin position="1"/>
        <end position="34"/>
    </location>
</feature>
<comment type="caution">
    <text evidence="8">The sequence shown here is derived from an EMBL/GenBank/DDBJ whole genome shotgun (WGS) entry which is preliminary data.</text>
</comment>
<evidence type="ECO:0000313" key="8">
    <source>
        <dbReference type="EMBL" id="MDC8785322.1"/>
    </source>
</evidence>
<keyword evidence="4" id="KW-0472">Membrane</keyword>
<evidence type="ECO:0000256" key="3">
    <source>
        <dbReference type="ARBA" id="ARBA00022989"/>
    </source>
</evidence>
<dbReference type="InterPro" id="IPR006260">
    <property type="entry name" value="TonB/TolA_C"/>
</dbReference>
<evidence type="ECO:0000256" key="2">
    <source>
        <dbReference type="ARBA" id="ARBA00022692"/>
    </source>
</evidence>